<dbReference type="InterPro" id="IPR008138">
    <property type="entry name" value="SapB_2"/>
</dbReference>
<keyword evidence="5" id="KW-1185">Reference proteome</keyword>
<name>A0A0D8Y913_DICVI</name>
<dbReference type="SMART" id="SM00741">
    <property type="entry name" value="SapB"/>
    <property type="match status" value="1"/>
</dbReference>
<protein>
    <submittedName>
        <fullName evidence="4">Saposin-like type B, region 1</fullName>
    </submittedName>
</protein>
<keyword evidence="2" id="KW-0732">Signal</keyword>
<dbReference type="PROSITE" id="PS50015">
    <property type="entry name" value="SAP_B"/>
    <property type="match status" value="1"/>
</dbReference>
<proteinExistence type="predicted"/>
<reference evidence="5" key="2">
    <citation type="journal article" date="2016" name="Sci. Rep.">
        <title>Dictyocaulus viviparus genome, variome and transcriptome elucidate lungworm biology and support future intervention.</title>
        <authorList>
            <person name="McNulty S.N."/>
            <person name="Strube C."/>
            <person name="Rosa B.A."/>
            <person name="Martin J.C."/>
            <person name="Tyagi R."/>
            <person name="Choi Y.J."/>
            <person name="Wang Q."/>
            <person name="Hallsworth Pepin K."/>
            <person name="Zhang X."/>
            <person name="Ozersky P."/>
            <person name="Wilson R.K."/>
            <person name="Sternberg P.W."/>
            <person name="Gasser R.B."/>
            <person name="Mitreva M."/>
        </authorList>
    </citation>
    <scope>NUCLEOTIDE SEQUENCE [LARGE SCALE GENOMIC DNA]</scope>
    <source>
        <strain evidence="5">HannoverDv2000</strain>
    </source>
</reference>
<evidence type="ECO:0000313" key="4">
    <source>
        <dbReference type="EMBL" id="KJH51081.1"/>
    </source>
</evidence>
<dbReference type="Pfam" id="PF03489">
    <property type="entry name" value="SapB_2"/>
    <property type="match status" value="1"/>
</dbReference>
<dbReference type="EMBL" id="KN716191">
    <property type="protein sequence ID" value="KJH51081.1"/>
    <property type="molecule type" value="Genomic_DNA"/>
</dbReference>
<feature type="signal peptide" evidence="2">
    <location>
        <begin position="1"/>
        <end position="20"/>
    </location>
</feature>
<dbReference type="Proteomes" id="UP000053766">
    <property type="component" value="Unassembled WGS sequence"/>
</dbReference>
<sequence>MIRRVAVVVSVFCLIVFSDAYKKPFCELCENIVKKVDDVLKEGGDIEKAVDEFCRNDVAEFLVEYCEKIIAKNLKYIIEKLKDHESPEKICFDIYFCTTS</sequence>
<dbReference type="InterPro" id="IPR008139">
    <property type="entry name" value="SaposinB_dom"/>
</dbReference>
<evidence type="ECO:0000256" key="1">
    <source>
        <dbReference type="ARBA" id="ARBA00023157"/>
    </source>
</evidence>
<dbReference type="AlphaFoldDB" id="A0A0D8Y913"/>
<dbReference type="SUPFAM" id="SSF47862">
    <property type="entry name" value="Saposin"/>
    <property type="match status" value="1"/>
</dbReference>
<keyword evidence="1" id="KW-1015">Disulfide bond</keyword>
<dbReference type="Gene3D" id="1.10.225.10">
    <property type="entry name" value="Saposin-like"/>
    <property type="match status" value="1"/>
</dbReference>
<organism evidence="4 5">
    <name type="scientific">Dictyocaulus viviparus</name>
    <name type="common">Bovine lungworm</name>
    <dbReference type="NCBI Taxonomy" id="29172"/>
    <lineage>
        <taxon>Eukaryota</taxon>
        <taxon>Metazoa</taxon>
        <taxon>Ecdysozoa</taxon>
        <taxon>Nematoda</taxon>
        <taxon>Chromadorea</taxon>
        <taxon>Rhabditida</taxon>
        <taxon>Rhabditina</taxon>
        <taxon>Rhabditomorpha</taxon>
        <taxon>Strongyloidea</taxon>
        <taxon>Metastrongylidae</taxon>
        <taxon>Dictyocaulus</taxon>
    </lineage>
</organism>
<accession>A0A0D8Y913</accession>
<gene>
    <name evidence="4" type="ORF">DICVIV_02748</name>
</gene>
<evidence type="ECO:0000313" key="5">
    <source>
        <dbReference type="Proteomes" id="UP000053766"/>
    </source>
</evidence>
<dbReference type="InterPro" id="IPR011001">
    <property type="entry name" value="Saposin-like"/>
</dbReference>
<reference evidence="4 5" key="1">
    <citation type="submission" date="2013-11" db="EMBL/GenBank/DDBJ databases">
        <title>Draft genome of the bovine lungworm Dictyocaulus viviparus.</title>
        <authorList>
            <person name="Mitreva M."/>
        </authorList>
    </citation>
    <scope>NUCLEOTIDE SEQUENCE [LARGE SCALE GENOMIC DNA]</scope>
    <source>
        <strain evidence="4 5">HannoverDv2000</strain>
    </source>
</reference>
<evidence type="ECO:0000256" key="2">
    <source>
        <dbReference type="SAM" id="SignalP"/>
    </source>
</evidence>
<feature type="domain" description="Saposin B-type" evidence="3">
    <location>
        <begin position="22"/>
        <end position="100"/>
    </location>
</feature>
<evidence type="ECO:0000259" key="3">
    <source>
        <dbReference type="PROSITE" id="PS50015"/>
    </source>
</evidence>
<feature type="chain" id="PRO_5002336332" evidence="2">
    <location>
        <begin position="21"/>
        <end position="100"/>
    </location>
</feature>
<dbReference type="OrthoDB" id="69496at2759"/>